<accession>A0A6A3AEX0</accession>
<proteinExistence type="predicted"/>
<dbReference type="Proteomes" id="UP000436088">
    <property type="component" value="Unassembled WGS sequence"/>
</dbReference>
<organism evidence="1 2">
    <name type="scientific">Hibiscus syriacus</name>
    <name type="common">Rose of Sharon</name>
    <dbReference type="NCBI Taxonomy" id="106335"/>
    <lineage>
        <taxon>Eukaryota</taxon>
        <taxon>Viridiplantae</taxon>
        <taxon>Streptophyta</taxon>
        <taxon>Embryophyta</taxon>
        <taxon>Tracheophyta</taxon>
        <taxon>Spermatophyta</taxon>
        <taxon>Magnoliopsida</taxon>
        <taxon>eudicotyledons</taxon>
        <taxon>Gunneridae</taxon>
        <taxon>Pentapetalae</taxon>
        <taxon>rosids</taxon>
        <taxon>malvids</taxon>
        <taxon>Malvales</taxon>
        <taxon>Malvaceae</taxon>
        <taxon>Malvoideae</taxon>
        <taxon>Hibiscus</taxon>
    </lineage>
</organism>
<evidence type="ECO:0000313" key="1">
    <source>
        <dbReference type="EMBL" id="KAE8703104.1"/>
    </source>
</evidence>
<gene>
    <name evidence="1" type="ORF">F3Y22_tig00110474pilonHSYRG00125</name>
</gene>
<keyword evidence="2" id="KW-1185">Reference proteome</keyword>
<evidence type="ECO:0000313" key="2">
    <source>
        <dbReference type="Proteomes" id="UP000436088"/>
    </source>
</evidence>
<comment type="caution">
    <text evidence="1">The sequence shown here is derived from an EMBL/GenBank/DDBJ whole genome shotgun (WGS) entry which is preliminary data.</text>
</comment>
<name>A0A6A3AEX0_HIBSY</name>
<dbReference type="EMBL" id="VEPZ02001002">
    <property type="protein sequence ID" value="KAE8703104.1"/>
    <property type="molecule type" value="Genomic_DNA"/>
</dbReference>
<dbReference type="AlphaFoldDB" id="A0A6A3AEX0"/>
<reference evidence="1" key="1">
    <citation type="submission" date="2019-09" db="EMBL/GenBank/DDBJ databases">
        <title>Draft genome information of white flower Hibiscus syriacus.</title>
        <authorList>
            <person name="Kim Y.-M."/>
        </authorList>
    </citation>
    <scope>NUCLEOTIDE SEQUENCE [LARGE SCALE GENOMIC DNA]</scope>
    <source>
        <strain evidence="1">YM2019G1</strain>
    </source>
</reference>
<protein>
    <submittedName>
        <fullName evidence="1">Uncharacterized protein</fullName>
    </submittedName>
</protein>
<sequence>MGDPSTALTQLVITSNTHDARFCTETLNKYMAQVACLVGVHVGRHGGKRSIRHSCKGDELRKCAQKLDPVHVAAIPYLAPWRP</sequence>